<dbReference type="CDD" id="cd05014">
    <property type="entry name" value="SIS_Kpsf"/>
    <property type="match status" value="1"/>
</dbReference>
<dbReference type="PANTHER" id="PTHR42745:SF1">
    <property type="entry name" value="ARABINOSE 5-PHOSPHATE ISOMERASE KDSD"/>
    <property type="match status" value="1"/>
</dbReference>
<dbReference type="InterPro" id="IPR046348">
    <property type="entry name" value="SIS_dom_sf"/>
</dbReference>
<feature type="site" description="Catalytically relevant" evidence="5">
    <location>
        <position position="158"/>
    </location>
</feature>
<dbReference type="HOGENOM" id="CLU_040681_13_1_4"/>
<dbReference type="InterPro" id="IPR035474">
    <property type="entry name" value="SIS_Kpsf"/>
</dbReference>
<protein>
    <recommendedName>
        <fullName evidence="11">Arabinose-5-phosphate isomerase</fullName>
    </recommendedName>
</protein>
<keyword evidence="10" id="KW-1185">Reference proteome</keyword>
<dbReference type="GO" id="GO:0046872">
    <property type="term" value="F:metal ion binding"/>
    <property type="evidence" value="ECO:0007669"/>
    <property type="project" value="UniProtKB-KW"/>
</dbReference>
<dbReference type="NCBIfam" id="TIGR00393">
    <property type="entry name" value="kpsF"/>
    <property type="match status" value="1"/>
</dbReference>
<dbReference type="GO" id="GO:0097367">
    <property type="term" value="F:carbohydrate derivative binding"/>
    <property type="evidence" value="ECO:0007669"/>
    <property type="project" value="InterPro"/>
</dbReference>
<dbReference type="GO" id="GO:1901135">
    <property type="term" value="P:carbohydrate derivative metabolic process"/>
    <property type="evidence" value="ECO:0007669"/>
    <property type="project" value="InterPro"/>
</dbReference>
<accession>Q5P776</accession>
<comment type="similarity">
    <text evidence="1">Belongs to the SIS family. GutQ/KpsF subfamily.</text>
</comment>
<dbReference type="InterPro" id="IPR046342">
    <property type="entry name" value="CBS_dom_sf"/>
</dbReference>
<proteinExistence type="inferred from homology"/>
<reference evidence="9 10" key="1">
    <citation type="journal article" date="2005" name="Arch. Microbiol.">
        <title>The genome sequence of an anaerobic aromatic-degrading denitrifying bacterium, strain EbN1.</title>
        <authorList>
            <person name="Rabus R."/>
            <person name="Kube M."/>
            <person name="Heider J."/>
            <person name="Beck A."/>
            <person name="Heitmann K."/>
            <person name="Widdel F."/>
            <person name="Reinhardt R."/>
        </authorList>
    </citation>
    <scope>NUCLEOTIDE SEQUENCE [LARGE SCALE GENOMIC DNA]</scope>
    <source>
        <strain evidence="9 10">EbN1</strain>
    </source>
</reference>
<evidence type="ECO:0000259" key="7">
    <source>
        <dbReference type="PROSITE" id="PS51371"/>
    </source>
</evidence>
<dbReference type="eggNOG" id="COG0517">
    <property type="taxonomic scope" value="Bacteria"/>
</dbReference>
<dbReference type="FunFam" id="3.40.50.10490:FF:000011">
    <property type="entry name" value="Arabinose 5-phosphate isomerase"/>
    <property type="match status" value="1"/>
</dbReference>
<evidence type="ECO:0000256" key="2">
    <source>
        <dbReference type="ARBA" id="ARBA00022737"/>
    </source>
</evidence>
<feature type="site" description="Catalytically relevant" evidence="5">
    <location>
        <position position="199"/>
    </location>
</feature>
<keyword evidence="4" id="KW-0862">Zinc</keyword>
<dbReference type="GO" id="GO:0005975">
    <property type="term" value="P:carbohydrate metabolic process"/>
    <property type="evidence" value="ECO:0007669"/>
    <property type="project" value="InterPro"/>
</dbReference>
<dbReference type="InterPro" id="IPR001347">
    <property type="entry name" value="SIS_dom"/>
</dbReference>
<evidence type="ECO:0000256" key="6">
    <source>
        <dbReference type="PROSITE-ProRule" id="PRU00703"/>
    </source>
</evidence>
<dbReference type="EMBL" id="CR555306">
    <property type="protein sequence ID" value="CAI06835.1"/>
    <property type="molecule type" value="Genomic_DNA"/>
</dbReference>
<evidence type="ECO:0000256" key="3">
    <source>
        <dbReference type="ARBA" id="ARBA00023122"/>
    </source>
</evidence>
<dbReference type="AlphaFoldDB" id="Q5P776"/>
<dbReference type="Proteomes" id="UP000006552">
    <property type="component" value="Chromosome"/>
</dbReference>
<dbReference type="PIRSF" id="PIRSF004692">
    <property type="entry name" value="KdsD_KpsF"/>
    <property type="match status" value="1"/>
</dbReference>
<dbReference type="PANTHER" id="PTHR42745">
    <property type="match status" value="1"/>
</dbReference>
<feature type="site" description="Catalytically relevant" evidence="5">
    <location>
        <position position="106"/>
    </location>
</feature>
<evidence type="ECO:0000313" key="10">
    <source>
        <dbReference type="Proteomes" id="UP000006552"/>
    </source>
</evidence>
<name>Q5P776_AROAE</name>
<dbReference type="InterPro" id="IPR050986">
    <property type="entry name" value="GutQ/KpsF_isomerases"/>
</dbReference>
<dbReference type="InterPro" id="IPR000644">
    <property type="entry name" value="CBS_dom"/>
</dbReference>
<feature type="domain" description="SIS" evidence="8">
    <location>
        <begin position="88"/>
        <end position="231"/>
    </location>
</feature>
<organism evidence="9 10">
    <name type="scientific">Aromatoleum aromaticum (strain DSM 19018 / LMG 30748 / EbN1)</name>
    <name type="common">Azoarcus sp. (strain EbN1)</name>
    <dbReference type="NCBI Taxonomy" id="76114"/>
    <lineage>
        <taxon>Bacteria</taxon>
        <taxon>Pseudomonadati</taxon>
        <taxon>Pseudomonadota</taxon>
        <taxon>Betaproteobacteria</taxon>
        <taxon>Rhodocyclales</taxon>
        <taxon>Rhodocyclaceae</taxon>
        <taxon>Aromatoleum</taxon>
    </lineage>
</organism>
<evidence type="ECO:0000256" key="4">
    <source>
        <dbReference type="PIRSR" id="PIRSR004692-2"/>
    </source>
</evidence>
<dbReference type="GO" id="GO:0019146">
    <property type="term" value="F:arabinose-5-phosphate isomerase activity"/>
    <property type="evidence" value="ECO:0007669"/>
    <property type="project" value="UniProtKB-ARBA"/>
</dbReference>
<dbReference type="KEGG" id="eba:ebA1315"/>
<dbReference type="PROSITE" id="PS51464">
    <property type="entry name" value="SIS"/>
    <property type="match status" value="1"/>
</dbReference>
<feature type="domain" description="CBS" evidence="7">
    <location>
        <begin position="324"/>
        <end position="376"/>
    </location>
</feature>
<dbReference type="SUPFAM" id="SSF53697">
    <property type="entry name" value="SIS domain"/>
    <property type="match status" value="1"/>
</dbReference>
<dbReference type="InterPro" id="IPR004800">
    <property type="entry name" value="KdsD/KpsF-type"/>
</dbReference>
<feature type="site" description="Catalytically relevant" evidence="5">
    <location>
        <position position="240"/>
    </location>
</feature>
<dbReference type="eggNOG" id="COG0794">
    <property type="taxonomic scope" value="Bacteria"/>
</dbReference>
<evidence type="ECO:0008006" key="11">
    <source>
        <dbReference type="Google" id="ProtNLM"/>
    </source>
</evidence>
<dbReference type="SMART" id="SM00116">
    <property type="entry name" value="CBS"/>
    <property type="match status" value="2"/>
</dbReference>
<dbReference type="Pfam" id="PF00571">
    <property type="entry name" value="CBS"/>
    <property type="match status" value="2"/>
</dbReference>
<dbReference type="Gene3D" id="3.40.50.10490">
    <property type="entry name" value="Glucose-6-phosphate isomerase like protein, domain 1"/>
    <property type="match status" value="1"/>
</dbReference>
<keyword evidence="4" id="KW-0479">Metal-binding</keyword>
<evidence type="ECO:0000259" key="8">
    <source>
        <dbReference type="PROSITE" id="PS51464"/>
    </source>
</evidence>
<dbReference type="STRING" id="76114.ebA1315"/>
<dbReference type="CDD" id="cd04604">
    <property type="entry name" value="CBS_pair_SIS_assoc"/>
    <property type="match status" value="1"/>
</dbReference>
<evidence type="ECO:0000313" key="9">
    <source>
        <dbReference type="EMBL" id="CAI06835.1"/>
    </source>
</evidence>
<dbReference type="PROSITE" id="PS51371">
    <property type="entry name" value="CBS"/>
    <property type="match status" value="2"/>
</dbReference>
<feature type="domain" description="CBS" evidence="7">
    <location>
        <begin position="257"/>
        <end position="316"/>
    </location>
</feature>
<dbReference type="Pfam" id="PF01380">
    <property type="entry name" value="SIS"/>
    <property type="match status" value="1"/>
</dbReference>
<evidence type="ECO:0000256" key="1">
    <source>
        <dbReference type="ARBA" id="ARBA00008165"/>
    </source>
</evidence>
<gene>
    <name evidence="9" type="ORF">ebA1315</name>
</gene>
<dbReference type="Gene3D" id="3.10.580.10">
    <property type="entry name" value="CBS-domain"/>
    <property type="match status" value="1"/>
</dbReference>
<feature type="binding site" evidence="4">
    <location>
        <position position="129"/>
    </location>
    <ligand>
        <name>Zn(2+)</name>
        <dbReference type="ChEBI" id="CHEBI:29105"/>
    </ligand>
</feature>
<keyword evidence="2" id="KW-0677">Repeat</keyword>
<keyword evidence="3 6" id="KW-0129">CBS domain</keyword>
<sequence length="376" mass="39207">MECARCGGRLARLLYFAASICTAGPAVRRRFSGCLVRQSVTASNPMNPVPPALPDETRCVALARRVLHIEAAAVAALAERLGADFERAVQLILQRRGRVIVTGIGKSGHIARKLAATLASTGTPAYFVHAAEAAHGDLGMITAEDVVIALSNSGASEELLTIVPLVKRQGAKLISMTGKPDSPLAREADVHLDAAVSEEACPLNLAPTASTTAALALGDALAVALLDARGFGADDFARSHPGGSLGRRLLTHVSDVMRGADRVPQVPETVPMTSALLEMTRGGMGMTAVVDARGAPIGIFTDGDLRRALERGCDARTAALAEVMTRAPRSIDPDALAVEAAEIMERLRISQLLVVDADGTLAGALTTHDLMLAKVI</sequence>
<evidence type="ECO:0000256" key="5">
    <source>
        <dbReference type="PIRSR" id="PIRSR004692-3"/>
    </source>
</evidence>